<accession>T1A724</accession>
<feature type="domain" description="ABC transporter" evidence="5">
    <location>
        <begin position="15"/>
        <end position="128"/>
    </location>
</feature>
<comment type="similarity">
    <text evidence="1">Belongs to the ABC transporter superfamily.</text>
</comment>
<evidence type="ECO:0000256" key="3">
    <source>
        <dbReference type="ARBA" id="ARBA00022741"/>
    </source>
</evidence>
<dbReference type="PANTHER" id="PTHR42711">
    <property type="entry name" value="ABC TRANSPORTER ATP-BINDING PROTEIN"/>
    <property type="match status" value="1"/>
</dbReference>
<name>T1A724_9ZZZZ</name>
<dbReference type="GO" id="GO:0005524">
    <property type="term" value="F:ATP binding"/>
    <property type="evidence" value="ECO:0007669"/>
    <property type="project" value="UniProtKB-KW"/>
</dbReference>
<dbReference type="GO" id="GO:0016887">
    <property type="term" value="F:ATP hydrolysis activity"/>
    <property type="evidence" value="ECO:0007669"/>
    <property type="project" value="InterPro"/>
</dbReference>
<comment type="caution">
    <text evidence="6">The sequence shown here is derived from an EMBL/GenBank/DDBJ whole genome shotgun (WGS) entry which is preliminary data.</text>
</comment>
<evidence type="ECO:0000256" key="4">
    <source>
        <dbReference type="ARBA" id="ARBA00022840"/>
    </source>
</evidence>
<dbReference type="EMBL" id="AUZY01006924">
    <property type="protein sequence ID" value="EQD52663.1"/>
    <property type="molecule type" value="Genomic_DNA"/>
</dbReference>
<dbReference type="AlphaFoldDB" id="T1A724"/>
<evidence type="ECO:0000256" key="1">
    <source>
        <dbReference type="ARBA" id="ARBA00005417"/>
    </source>
</evidence>
<dbReference type="SUPFAM" id="SSF52540">
    <property type="entry name" value="P-loop containing nucleoside triphosphate hydrolases"/>
    <property type="match status" value="1"/>
</dbReference>
<gene>
    <name evidence="6" type="ORF">B1B_10628</name>
</gene>
<dbReference type="InterPro" id="IPR050763">
    <property type="entry name" value="ABC_transporter_ATP-binding"/>
</dbReference>
<dbReference type="Pfam" id="PF00005">
    <property type="entry name" value="ABC_tran"/>
    <property type="match status" value="1"/>
</dbReference>
<evidence type="ECO:0000256" key="2">
    <source>
        <dbReference type="ARBA" id="ARBA00022448"/>
    </source>
</evidence>
<sequence length="128" mass="14516">MGKVYPTSHGGKPALRDLTLEVPPGRVYGLIGRNGAGKTTFVRIAATQLAPTSGDLRVLGLDIRTQMHEIRGRIACVPQESRPLYFLNTEEVIYLYLKMRGMDPREARRRTRDAMDELSLTEYRKRLV</sequence>
<dbReference type="PANTHER" id="PTHR42711:SF5">
    <property type="entry name" value="ABC TRANSPORTER ATP-BINDING PROTEIN NATA"/>
    <property type="match status" value="1"/>
</dbReference>
<evidence type="ECO:0000259" key="5">
    <source>
        <dbReference type="Pfam" id="PF00005"/>
    </source>
</evidence>
<keyword evidence="4" id="KW-0067">ATP-binding</keyword>
<reference evidence="6" key="1">
    <citation type="submission" date="2013-08" db="EMBL/GenBank/DDBJ databases">
        <authorList>
            <person name="Mendez C."/>
            <person name="Richter M."/>
            <person name="Ferrer M."/>
            <person name="Sanchez J."/>
        </authorList>
    </citation>
    <scope>NUCLEOTIDE SEQUENCE</scope>
</reference>
<feature type="non-terminal residue" evidence="6">
    <location>
        <position position="128"/>
    </location>
</feature>
<keyword evidence="2" id="KW-0813">Transport</keyword>
<proteinExistence type="inferred from homology"/>
<organism evidence="6">
    <name type="scientific">mine drainage metagenome</name>
    <dbReference type="NCBI Taxonomy" id="410659"/>
    <lineage>
        <taxon>unclassified sequences</taxon>
        <taxon>metagenomes</taxon>
        <taxon>ecological metagenomes</taxon>
    </lineage>
</organism>
<dbReference type="InterPro" id="IPR027417">
    <property type="entry name" value="P-loop_NTPase"/>
</dbReference>
<evidence type="ECO:0000313" key="6">
    <source>
        <dbReference type="EMBL" id="EQD52663.1"/>
    </source>
</evidence>
<reference evidence="6" key="2">
    <citation type="journal article" date="2014" name="ISME J.">
        <title>Microbial stratification in low pH oxic and suboxic macroscopic growths along an acid mine drainage.</title>
        <authorList>
            <person name="Mendez-Garcia C."/>
            <person name="Mesa V."/>
            <person name="Sprenger R.R."/>
            <person name="Richter M."/>
            <person name="Diez M.S."/>
            <person name="Solano J."/>
            <person name="Bargiela R."/>
            <person name="Golyshina O.V."/>
            <person name="Manteca A."/>
            <person name="Ramos J.L."/>
            <person name="Gallego J.R."/>
            <person name="Llorente I."/>
            <person name="Martins Dos Santos V.A."/>
            <person name="Jensen O.N."/>
            <person name="Pelaez A.I."/>
            <person name="Sanchez J."/>
            <person name="Ferrer M."/>
        </authorList>
    </citation>
    <scope>NUCLEOTIDE SEQUENCE</scope>
</reference>
<protein>
    <submittedName>
        <fullName evidence="6">ABC transporter</fullName>
    </submittedName>
</protein>
<keyword evidence="3" id="KW-0547">Nucleotide-binding</keyword>
<dbReference type="InterPro" id="IPR003439">
    <property type="entry name" value="ABC_transporter-like_ATP-bd"/>
</dbReference>
<dbReference type="Gene3D" id="3.40.50.300">
    <property type="entry name" value="P-loop containing nucleotide triphosphate hydrolases"/>
    <property type="match status" value="1"/>
</dbReference>